<evidence type="ECO:0000313" key="2">
    <source>
        <dbReference type="EMBL" id="MDC2830082.1"/>
    </source>
</evidence>
<dbReference type="RefSeq" id="WP_272207832.1">
    <property type="nucleotide sequence ID" value="NZ_JAQOMW010000021.1"/>
</dbReference>
<dbReference type="Proteomes" id="UP001218021">
    <property type="component" value="Unassembled WGS sequence"/>
</dbReference>
<dbReference type="Proteomes" id="UP001220670">
    <property type="component" value="Unassembled WGS sequence"/>
</dbReference>
<protein>
    <submittedName>
        <fullName evidence="2">Uncharacterized protein</fullName>
    </submittedName>
</protein>
<dbReference type="Pfam" id="PF07410">
    <property type="entry name" value="Phage_Gp111"/>
    <property type="match status" value="1"/>
</dbReference>
<dbReference type="EMBL" id="JAQOND010000019">
    <property type="protein sequence ID" value="MDC2827639.1"/>
    <property type="molecule type" value="Genomic_DNA"/>
</dbReference>
<organism evidence="2 3">
    <name type="scientific">Limosilactobacillus mucosae</name>
    <name type="common">Lactobacillus mucosae</name>
    <dbReference type="NCBI Taxonomy" id="97478"/>
    <lineage>
        <taxon>Bacteria</taxon>
        <taxon>Bacillati</taxon>
        <taxon>Bacillota</taxon>
        <taxon>Bacilli</taxon>
        <taxon>Lactobacillales</taxon>
        <taxon>Lactobacillaceae</taxon>
        <taxon>Limosilactobacillus</taxon>
    </lineage>
</organism>
<dbReference type="InterPro" id="IPR010878">
    <property type="entry name" value="Gp111"/>
</dbReference>
<name>A0AAJ1M992_LIMMU</name>
<evidence type="ECO:0000313" key="3">
    <source>
        <dbReference type="Proteomes" id="UP001220670"/>
    </source>
</evidence>
<dbReference type="AlphaFoldDB" id="A0AAJ1M992"/>
<comment type="caution">
    <text evidence="2">The sequence shown here is derived from an EMBL/GenBank/DDBJ whole genome shotgun (WGS) entry which is preliminary data.</text>
</comment>
<sequence length="141" mass="16119">MMKEVMCKAWEIAKKAAKKFGGKAIEYIGGALKMAWEAAKGLTEKQINSLVSKGYNRWTTDDGERDRLYLNIYKHANMFHYGKWNGEEIFPAEQRAIKAVKVWIDAKTGEISHQATYVNRYVDQYKPLLIDAVKADLASIK</sequence>
<gene>
    <name evidence="1" type="ORF">PO158_04965</name>
    <name evidence="2" type="ORF">PO250_07210</name>
</gene>
<evidence type="ECO:0000313" key="1">
    <source>
        <dbReference type="EMBL" id="MDC2827639.1"/>
    </source>
</evidence>
<accession>A0AAJ1M992</accession>
<dbReference type="EMBL" id="JAQONE010000023">
    <property type="protein sequence ID" value="MDC2830082.1"/>
    <property type="molecule type" value="Genomic_DNA"/>
</dbReference>
<proteinExistence type="predicted"/>
<reference evidence="2" key="1">
    <citation type="submission" date="2023-01" db="EMBL/GenBank/DDBJ databases">
        <title>Genome analysis of 13 Lactobacillus isolated from gut of wild boar.</title>
        <authorList>
            <person name="Papp P."/>
            <person name="Libisch B."/>
            <person name="Nagy T."/>
            <person name="Olasz F."/>
        </authorList>
    </citation>
    <scope>NUCLEOTIDE SEQUENCE</scope>
    <source>
        <strain evidence="1">F108</strain>
        <strain evidence="2">F146</strain>
    </source>
</reference>